<gene>
    <name evidence="3" type="ORF">M0812_22185</name>
</gene>
<evidence type="ECO:0000313" key="3">
    <source>
        <dbReference type="EMBL" id="KAJ3433232.1"/>
    </source>
</evidence>
<dbReference type="Gene3D" id="3.90.640.10">
    <property type="entry name" value="Actin, Chain A, domain 4"/>
    <property type="match status" value="1"/>
</dbReference>
<evidence type="ECO:0000313" key="4">
    <source>
        <dbReference type="Proteomes" id="UP001146793"/>
    </source>
</evidence>
<dbReference type="InterPro" id="IPR043129">
    <property type="entry name" value="ATPase_NBD"/>
</dbReference>
<comment type="caution">
    <text evidence="3">The sequence shown here is derived from an EMBL/GenBank/DDBJ whole genome shotgun (WGS) entry which is preliminary data.</text>
</comment>
<name>A0AAV7YZ93_9EUKA</name>
<dbReference type="EMBL" id="JANTQA010000047">
    <property type="protein sequence ID" value="KAJ3433232.1"/>
    <property type="molecule type" value="Genomic_DNA"/>
</dbReference>
<protein>
    <submittedName>
        <fullName evidence="3">Hsp70 family protein</fullName>
    </submittedName>
</protein>
<keyword evidence="1" id="KW-0547">Nucleotide-binding</keyword>
<dbReference type="PANTHER" id="PTHR14187:SF5">
    <property type="entry name" value="HEAT SHOCK 70 KDA PROTEIN 12A"/>
    <property type="match status" value="1"/>
</dbReference>
<dbReference type="Pfam" id="PF00012">
    <property type="entry name" value="HSP70"/>
    <property type="match status" value="1"/>
</dbReference>
<proteinExistence type="predicted"/>
<dbReference type="GO" id="GO:0140662">
    <property type="term" value="F:ATP-dependent protein folding chaperone"/>
    <property type="evidence" value="ECO:0007669"/>
    <property type="project" value="InterPro"/>
</dbReference>
<keyword evidence="2" id="KW-0067">ATP-binding</keyword>
<dbReference type="AlphaFoldDB" id="A0AAV7YZ93"/>
<sequence length="589" mass="68285">MSEYVIGIDFGTSRSGFAYSFKGDPNQTIYGKEEWIDYKTNTSILIKKNKAGSYKDGAQLEEVVQFGNESLITYWELVNTNKGELYEAFVFYKMALYTSKNVTRALSGRKFQTVDVITLSLKHLKHFSISHMKTKITQKISLKKIHWVVTVPAIWSEKAKVMMKIACKNAGFVPDINDPNLSLIHEPEAAALEGFYSSNPDVKKRIYKNGKVLILDAGSGTIDITVLKIDFKNSKKNKKKKKSTPRIQVIIPAKGGSFGSYLIDQQFLSFLYKFLQNGNFENSPDFIELFEKWKNEKHKTVMKYKNDHNTIGFRIDGTLYKKKSLRQLIKDWNKNKDSDDIKYIRQNKHNEIRLKKCFLYSLFKDPVNKVVETCNSVIEEYKTKLKHLNTILMIGSYSNSEILFKKMRKHFKINNISVVVGTHPGRSIVMGAVRYGLTPQVIKSRTYEYNYGLRWDPKFNEKIHKKIKRYKIHSSYLCKDVYKPLIKKNVSIPVDKEISYEMGSLGQNLNLEIFRTKKKLQDGKVYYIDDDEFEYFGRVIIENIKASRDKPVKIITKFIFGQTTITVKVINTVTDQNYKDAIVSFEKIN</sequence>
<evidence type="ECO:0000256" key="2">
    <source>
        <dbReference type="ARBA" id="ARBA00022840"/>
    </source>
</evidence>
<evidence type="ECO:0000256" key="1">
    <source>
        <dbReference type="ARBA" id="ARBA00022741"/>
    </source>
</evidence>
<dbReference type="Proteomes" id="UP001146793">
    <property type="component" value="Unassembled WGS sequence"/>
</dbReference>
<dbReference type="Gene3D" id="3.30.420.40">
    <property type="match status" value="2"/>
</dbReference>
<dbReference type="GO" id="GO:0005524">
    <property type="term" value="F:ATP binding"/>
    <property type="evidence" value="ECO:0007669"/>
    <property type="project" value="UniProtKB-KW"/>
</dbReference>
<dbReference type="PANTHER" id="PTHR14187">
    <property type="entry name" value="ALPHA KINASE/ELONGATION FACTOR 2 KINASE"/>
    <property type="match status" value="1"/>
</dbReference>
<dbReference type="InterPro" id="IPR013126">
    <property type="entry name" value="Hsp_70_fam"/>
</dbReference>
<reference evidence="3" key="1">
    <citation type="submission" date="2022-08" db="EMBL/GenBank/DDBJ databases">
        <title>Novel sulphate-reducing endosymbionts in the free-living metamonad Anaeramoeba.</title>
        <authorList>
            <person name="Jerlstrom-Hultqvist J."/>
            <person name="Cepicka I."/>
            <person name="Gallot-Lavallee L."/>
            <person name="Salas-Leiva D."/>
            <person name="Curtis B.A."/>
            <person name="Zahonova K."/>
            <person name="Pipaliya S."/>
            <person name="Dacks J."/>
            <person name="Roger A.J."/>
        </authorList>
    </citation>
    <scope>NUCLEOTIDE SEQUENCE</scope>
    <source>
        <strain evidence="3">Busselton2</strain>
    </source>
</reference>
<organism evidence="3 4">
    <name type="scientific">Anaeramoeba flamelloides</name>
    <dbReference type="NCBI Taxonomy" id="1746091"/>
    <lineage>
        <taxon>Eukaryota</taxon>
        <taxon>Metamonada</taxon>
        <taxon>Anaeramoebidae</taxon>
        <taxon>Anaeramoeba</taxon>
    </lineage>
</organism>
<accession>A0AAV7YZ93</accession>
<dbReference type="SUPFAM" id="SSF53067">
    <property type="entry name" value="Actin-like ATPase domain"/>
    <property type="match status" value="2"/>
</dbReference>